<evidence type="ECO:0000313" key="2">
    <source>
        <dbReference type="Proteomes" id="UP000034081"/>
    </source>
</evidence>
<protein>
    <submittedName>
        <fullName evidence="1">Zn-dependent hydrolase of the beta-lactamase fold-like protein</fullName>
    </submittedName>
</protein>
<accession>A0A0G0L4I3</accession>
<dbReference type="Proteomes" id="UP000034081">
    <property type="component" value="Unassembled WGS sequence"/>
</dbReference>
<name>A0A0G0L4I3_9BACT</name>
<sequence length="220" mass="24315">MTKKLMDITYLGHSSFKLKGRSASLITDPFSSDMVGIKFPKNSAEIVTISHQHEDHNNIAAISDIRKIIDGPGEYEVSGVSVIGISVYHDDKKGAERGKNTIYIIEMDGVRSVHLGDIGHSLTEDMIEELGTVDILMIPVGGVYTINSTQAAEMVRAIEPNIVIPMHYKVDGMNESTFGNLAKLEEFLDQVNLTVEKLDKLSVKKSELTDDKKVVVLERK</sequence>
<dbReference type="PANTHER" id="PTHR39189:SF1">
    <property type="entry name" value="UPF0173 METAL-DEPENDENT HYDROLASE YTKL"/>
    <property type="match status" value="1"/>
</dbReference>
<keyword evidence="1" id="KW-0378">Hydrolase</keyword>
<gene>
    <name evidence="1" type="ORF">UT08_C0003G0095</name>
</gene>
<dbReference type="InterPro" id="IPR036866">
    <property type="entry name" value="RibonucZ/Hydroxyglut_hydro"/>
</dbReference>
<evidence type="ECO:0000313" key="1">
    <source>
        <dbReference type="EMBL" id="KKQ85932.1"/>
    </source>
</evidence>
<dbReference type="Gene3D" id="3.60.15.10">
    <property type="entry name" value="Ribonuclease Z/Hydroxyacylglutathione hydrolase-like"/>
    <property type="match status" value="1"/>
</dbReference>
<organism evidence="1 2">
    <name type="scientific">Candidatus Woesebacteria bacterium GW2011_GWB1_38_8</name>
    <dbReference type="NCBI Taxonomy" id="1618570"/>
    <lineage>
        <taxon>Bacteria</taxon>
        <taxon>Candidatus Woeseibacteriota</taxon>
    </lineage>
</organism>
<dbReference type="PANTHER" id="PTHR39189">
    <property type="entry name" value="UPF0173 METAL-DEPENDENT HYDROLASE YTKL"/>
    <property type="match status" value="1"/>
</dbReference>
<dbReference type="Pfam" id="PF13483">
    <property type="entry name" value="Lactamase_B_3"/>
    <property type="match status" value="1"/>
</dbReference>
<comment type="caution">
    <text evidence="1">The sequence shown here is derived from an EMBL/GenBank/DDBJ whole genome shotgun (WGS) entry which is preliminary data.</text>
</comment>
<reference evidence="1 2" key="1">
    <citation type="journal article" date="2015" name="Nature">
        <title>rRNA introns, odd ribosomes, and small enigmatic genomes across a large radiation of phyla.</title>
        <authorList>
            <person name="Brown C.T."/>
            <person name="Hug L.A."/>
            <person name="Thomas B.C."/>
            <person name="Sharon I."/>
            <person name="Castelle C.J."/>
            <person name="Singh A."/>
            <person name="Wilkins M.J."/>
            <person name="Williams K.H."/>
            <person name="Banfield J.F."/>
        </authorList>
    </citation>
    <scope>NUCLEOTIDE SEQUENCE [LARGE SCALE GENOMIC DNA]</scope>
</reference>
<dbReference type="STRING" id="1618570.UT08_C0003G0095"/>
<dbReference type="AlphaFoldDB" id="A0A0G0L4I3"/>
<dbReference type="GO" id="GO:0016787">
    <property type="term" value="F:hydrolase activity"/>
    <property type="evidence" value="ECO:0007669"/>
    <property type="project" value="UniProtKB-KW"/>
</dbReference>
<dbReference type="SUPFAM" id="SSF56281">
    <property type="entry name" value="Metallo-hydrolase/oxidoreductase"/>
    <property type="match status" value="1"/>
</dbReference>
<dbReference type="EMBL" id="LBVL01000003">
    <property type="protein sequence ID" value="KKQ85932.1"/>
    <property type="molecule type" value="Genomic_DNA"/>
</dbReference>
<proteinExistence type="predicted"/>